<dbReference type="AlphaFoldDB" id="W1IU41"/>
<evidence type="ECO:0000313" key="2">
    <source>
        <dbReference type="Proteomes" id="UP000019202"/>
    </source>
</evidence>
<dbReference type="EMBL" id="CBXF010000074">
    <property type="protein sequence ID" value="CDL81944.1"/>
    <property type="molecule type" value="Genomic_DNA"/>
</dbReference>
<organism evidence="1 2">
    <name type="scientific">Xenorhabdus szentirmaii DSM 16338</name>
    <dbReference type="NCBI Taxonomy" id="1427518"/>
    <lineage>
        <taxon>Bacteria</taxon>
        <taxon>Pseudomonadati</taxon>
        <taxon>Pseudomonadota</taxon>
        <taxon>Gammaproteobacteria</taxon>
        <taxon>Enterobacterales</taxon>
        <taxon>Morganellaceae</taxon>
        <taxon>Xenorhabdus</taxon>
    </lineage>
</organism>
<name>W1IU41_9GAMM</name>
<keyword evidence="2" id="KW-1185">Reference proteome</keyword>
<gene>
    <name evidence="1" type="ORF">XSR1_170064</name>
</gene>
<comment type="caution">
    <text evidence="1">The sequence shown here is derived from an EMBL/GenBank/DDBJ whole genome shotgun (WGS) entry which is preliminary data.</text>
</comment>
<accession>W1IU41</accession>
<protein>
    <submittedName>
        <fullName evidence="1">Uncharacterized protein</fullName>
    </submittedName>
</protein>
<dbReference type="Proteomes" id="UP000019202">
    <property type="component" value="Unassembled WGS sequence"/>
</dbReference>
<reference evidence="1" key="1">
    <citation type="submission" date="2013-11" db="EMBL/GenBank/DDBJ databases">
        <title>Draft genome sequence and annotation of the entomopathogenic bacteria, Xenorhabdus cabanillasi strain JM26 and Xenorhabdus szentirmai strain DSM 16338.</title>
        <authorList>
            <person name="Gualtieri M."/>
            <person name="Ogier J.C."/>
            <person name="Pages S."/>
            <person name="Givaudan A."/>
            <person name="Gaudriault S."/>
        </authorList>
    </citation>
    <scope>NUCLEOTIDE SEQUENCE [LARGE SCALE GENOMIC DNA]</scope>
    <source>
        <strain evidence="1">DSM 16338</strain>
    </source>
</reference>
<sequence>MLLLNMTDIFIAFIASDTGISEPDLLKLWQAESMFNTIEIAVQLKDIQRFLWFVYNGIHCYIFLWHLHVIQCI</sequence>
<proteinExistence type="predicted"/>
<evidence type="ECO:0000313" key="1">
    <source>
        <dbReference type="EMBL" id="CDL81944.1"/>
    </source>
</evidence>